<proteinExistence type="predicted"/>
<organism evidence="1 2">
    <name type="scientific">Crotalaria pallida</name>
    <name type="common">Smooth rattlebox</name>
    <name type="synonym">Crotalaria striata</name>
    <dbReference type="NCBI Taxonomy" id="3830"/>
    <lineage>
        <taxon>Eukaryota</taxon>
        <taxon>Viridiplantae</taxon>
        <taxon>Streptophyta</taxon>
        <taxon>Embryophyta</taxon>
        <taxon>Tracheophyta</taxon>
        <taxon>Spermatophyta</taxon>
        <taxon>Magnoliopsida</taxon>
        <taxon>eudicotyledons</taxon>
        <taxon>Gunneridae</taxon>
        <taxon>Pentapetalae</taxon>
        <taxon>rosids</taxon>
        <taxon>fabids</taxon>
        <taxon>Fabales</taxon>
        <taxon>Fabaceae</taxon>
        <taxon>Papilionoideae</taxon>
        <taxon>50 kb inversion clade</taxon>
        <taxon>genistoids sensu lato</taxon>
        <taxon>core genistoids</taxon>
        <taxon>Crotalarieae</taxon>
        <taxon>Crotalaria</taxon>
    </lineage>
</organism>
<accession>A0AAN9E722</accession>
<evidence type="ECO:0000313" key="1">
    <source>
        <dbReference type="EMBL" id="KAK7247280.1"/>
    </source>
</evidence>
<evidence type="ECO:0000313" key="2">
    <source>
        <dbReference type="Proteomes" id="UP001372338"/>
    </source>
</evidence>
<reference evidence="1 2" key="1">
    <citation type="submission" date="2024-01" db="EMBL/GenBank/DDBJ databases">
        <title>The genomes of 5 underutilized Papilionoideae crops provide insights into root nodulation and disease resistanc.</title>
        <authorList>
            <person name="Yuan L."/>
        </authorList>
    </citation>
    <scope>NUCLEOTIDE SEQUENCE [LARGE SCALE GENOMIC DNA]</scope>
    <source>
        <strain evidence="1">ZHUSHIDOU_FW_LH</strain>
        <tissue evidence="1">Leaf</tissue>
    </source>
</reference>
<dbReference type="EMBL" id="JAYWIO010000008">
    <property type="protein sequence ID" value="KAK7247280.1"/>
    <property type="molecule type" value="Genomic_DNA"/>
</dbReference>
<comment type="caution">
    <text evidence="1">The sequence shown here is derived from an EMBL/GenBank/DDBJ whole genome shotgun (WGS) entry which is preliminary data.</text>
</comment>
<keyword evidence="2" id="KW-1185">Reference proteome</keyword>
<sequence length="89" mass="10091">MFKDGIFMLAYPLRYAVVPPPSSSPSFLIHTLTSQSGGYVKKRVEVVMPIAIGKEREEIQSKLQVLNWIANGLSLMMSDIVFRSDCHYR</sequence>
<gene>
    <name evidence="1" type="ORF">RIF29_42161</name>
</gene>
<name>A0AAN9E722_CROPI</name>
<protein>
    <submittedName>
        <fullName evidence="1">Uncharacterized protein</fullName>
    </submittedName>
</protein>
<dbReference type="AlphaFoldDB" id="A0AAN9E722"/>
<dbReference type="Proteomes" id="UP001372338">
    <property type="component" value="Unassembled WGS sequence"/>
</dbReference>